<dbReference type="InterPro" id="IPR029020">
    <property type="entry name" value="Ammonium/urea_transptr"/>
</dbReference>
<feature type="transmembrane region" description="Helical" evidence="7">
    <location>
        <begin position="25"/>
        <end position="55"/>
    </location>
</feature>
<keyword evidence="4 7" id="KW-0812">Transmembrane</keyword>
<dbReference type="Pfam" id="PF03253">
    <property type="entry name" value="UT"/>
    <property type="match status" value="1"/>
</dbReference>
<dbReference type="Pfam" id="PF01551">
    <property type="entry name" value="Peptidase_M23"/>
    <property type="match status" value="1"/>
</dbReference>
<dbReference type="GO" id="GO:0015204">
    <property type="term" value="F:urea transmembrane transporter activity"/>
    <property type="evidence" value="ECO:0007669"/>
    <property type="project" value="InterPro"/>
</dbReference>
<dbReference type="GO" id="GO:0005886">
    <property type="term" value="C:plasma membrane"/>
    <property type="evidence" value="ECO:0007669"/>
    <property type="project" value="UniProtKB-SubCell"/>
</dbReference>
<dbReference type="AlphaFoldDB" id="A0A1G7QYY6"/>
<dbReference type="InterPro" id="IPR004937">
    <property type="entry name" value="Urea_transporter"/>
</dbReference>
<sequence>MKQIPAFIKTVINSYSVLFFSQNRVLGIILLLVSFFNPVSGFAGLSCVIFSLLITKLLKQDNEDYRVGIYSFNCLLLGIAFGAFFQVNLMFVTWLAVACCLVVLATIIMSKRMGKPGLPILSLPFILVFWLVLLASNSIFNTGLSQKSSSLLEEIYTGPGNLAGAEGYLATTLPKLMSLFFRSLSAILFQHNIIAGMLIAMGILVHSRIAFSLLIISFLTACGFNNITHTYPEGISYYHLGANLMMASMAISSFFTIPSLRSYLLAILCIPLGFILINALTTLMALHALPVFSLPFCVLNISLLYFLKLTGHHPKLQLTIAQHYSPEKNLYHVLNLQNRLNDLKYMRLNLPFMGYWTVSQGYNGSITHKGEWGQALDFVITDDEQKTFQHPGTLPEHFYCFNKPVLACGDGVVELVVNHVEDNDIGEENLKENWGNTVVVRHAAGLYSKLSHLKKNSIKVKPGDVVKQGDLLGFCGNSGRSPEPHLHFQLQATPYIGSKTLSYPLAYYFTKKGGQSSLLSYGIPNENELISNPEINAPLKKAFDLQPGFLSKLVNENGATEEWEVFKDELGQSYIYSKTTGAVAYFINNGTMFYFTSFYGDKTSLLHYFYLAAYKVIFNDAGYIQANDEFPVPLTHNKTLLWLQDFIAPFYRFISIKYKSGIQLKKTGLNIVSKQYQEIAGKTMPLTESTVLVDHGSLQAFVININGQHIEAQWSTEN</sequence>
<feature type="transmembrane region" description="Helical" evidence="7">
    <location>
        <begin position="67"/>
        <end position="85"/>
    </location>
</feature>
<dbReference type="InterPro" id="IPR011055">
    <property type="entry name" value="Dup_hybrid_motif"/>
</dbReference>
<accession>A0A1G7QYY6</accession>
<dbReference type="Gene3D" id="2.70.70.10">
    <property type="entry name" value="Glucose Permease (Domain IIA)"/>
    <property type="match status" value="1"/>
</dbReference>
<feature type="transmembrane region" description="Helical" evidence="7">
    <location>
        <begin position="91"/>
        <end position="108"/>
    </location>
</feature>
<feature type="transmembrane region" description="Helical" evidence="7">
    <location>
        <begin position="179"/>
        <end position="204"/>
    </location>
</feature>
<feature type="transmembrane region" description="Helical" evidence="7">
    <location>
        <begin position="211"/>
        <end position="231"/>
    </location>
</feature>
<dbReference type="EMBL" id="FNCG01000002">
    <property type="protein sequence ID" value="SDG03705.1"/>
    <property type="molecule type" value="Genomic_DNA"/>
</dbReference>
<feature type="transmembrane region" description="Helical" evidence="7">
    <location>
        <begin position="120"/>
        <end position="140"/>
    </location>
</feature>
<organism evidence="9 10">
    <name type="scientific">Mucilaginibacter gossypii</name>
    <dbReference type="NCBI Taxonomy" id="551996"/>
    <lineage>
        <taxon>Bacteria</taxon>
        <taxon>Pseudomonadati</taxon>
        <taxon>Bacteroidota</taxon>
        <taxon>Sphingobacteriia</taxon>
        <taxon>Sphingobacteriales</taxon>
        <taxon>Sphingobacteriaceae</taxon>
        <taxon>Mucilaginibacter</taxon>
    </lineage>
</organism>
<evidence type="ECO:0000313" key="9">
    <source>
        <dbReference type="EMBL" id="SDG03705.1"/>
    </source>
</evidence>
<dbReference type="InterPro" id="IPR016047">
    <property type="entry name" value="M23ase_b-sheet_dom"/>
</dbReference>
<gene>
    <name evidence="9" type="ORF">SAMN05192573_10272</name>
</gene>
<evidence type="ECO:0000256" key="4">
    <source>
        <dbReference type="ARBA" id="ARBA00022692"/>
    </source>
</evidence>
<evidence type="ECO:0000259" key="8">
    <source>
        <dbReference type="Pfam" id="PF01551"/>
    </source>
</evidence>
<reference evidence="10" key="1">
    <citation type="submission" date="2016-10" db="EMBL/GenBank/DDBJ databases">
        <authorList>
            <person name="Varghese N."/>
            <person name="Submissions S."/>
        </authorList>
    </citation>
    <scope>NUCLEOTIDE SEQUENCE [LARGE SCALE GENOMIC DNA]</scope>
    <source>
        <strain evidence="10">Gh-67</strain>
    </source>
</reference>
<dbReference type="PANTHER" id="PTHR10464:SF4">
    <property type="entry name" value="UREA TRANSPORTER"/>
    <property type="match status" value="1"/>
</dbReference>
<dbReference type="Gene3D" id="1.10.3430.10">
    <property type="entry name" value="Ammonium transporter AmtB like domains"/>
    <property type="match status" value="1"/>
</dbReference>
<dbReference type="SUPFAM" id="SSF51261">
    <property type="entry name" value="Duplicated hybrid motif"/>
    <property type="match status" value="1"/>
</dbReference>
<proteinExistence type="inferred from homology"/>
<feature type="domain" description="M23ase beta-sheet core" evidence="8">
    <location>
        <begin position="402"/>
        <end position="491"/>
    </location>
</feature>
<evidence type="ECO:0000256" key="1">
    <source>
        <dbReference type="ARBA" id="ARBA00004651"/>
    </source>
</evidence>
<protein>
    <submittedName>
        <fullName evidence="9">Urea transporter</fullName>
    </submittedName>
</protein>
<dbReference type="STRING" id="551996.SAMN05192573_10272"/>
<keyword evidence="10" id="KW-1185">Reference proteome</keyword>
<dbReference type="Proteomes" id="UP000199705">
    <property type="component" value="Unassembled WGS sequence"/>
</dbReference>
<keyword evidence="6 7" id="KW-0472">Membrane</keyword>
<comment type="similarity">
    <text evidence="2">Belongs to the urea transporter family.</text>
</comment>
<feature type="transmembrane region" description="Helical" evidence="7">
    <location>
        <begin position="263"/>
        <end position="281"/>
    </location>
</feature>
<dbReference type="PANTHER" id="PTHR10464">
    <property type="entry name" value="UREA TRANSPORTER"/>
    <property type="match status" value="1"/>
</dbReference>
<keyword evidence="5 7" id="KW-1133">Transmembrane helix</keyword>
<evidence type="ECO:0000256" key="7">
    <source>
        <dbReference type="SAM" id="Phobius"/>
    </source>
</evidence>
<keyword evidence="3" id="KW-1003">Cell membrane</keyword>
<evidence type="ECO:0000256" key="2">
    <source>
        <dbReference type="ARBA" id="ARBA00005914"/>
    </source>
</evidence>
<name>A0A1G7QYY6_9SPHI</name>
<evidence type="ECO:0000256" key="3">
    <source>
        <dbReference type="ARBA" id="ARBA00022475"/>
    </source>
</evidence>
<dbReference type="CDD" id="cd12797">
    <property type="entry name" value="M23_peptidase"/>
    <property type="match status" value="1"/>
</dbReference>
<dbReference type="RefSeq" id="WP_091163006.1">
    <property type="nucleotide sequence ID" value="NZ_FNCG01000002.1"/>
</dbReference>
<comment type="subcellular location">
    <subcellularLocation>
        <location evidence="1">Cell membrane</location>
        <topology evidence="1">Multi-pass membrane protein</topology>
    </subcellularLocation>
</comment>
<evidence type="ECO:0000313" key="10">
    <source>
        <dbReference type="Proteomes" id="UP000199705"/>
    </source>
</evidence>
<feature type="transmembrane region" description="Helical" evidence="7">
    <location>
        <begin position="237"/>
        <end position="256"/>
    </location>
</feature>
<evidence type="ECO:0000256" key="6">
    <source>
        <dbReference type="ARBA" id="ARBA00023136"/>
    </source>
</evidence>
<evidence type="ECO:0000256" key="5">
    <source>
        <dbReference type="ARBA" id="ARBA00022989"/>
    </source>
</evidence>